<dbReference type="SMART" id="SM00317">
    <property type="entry name" value="SET"/>
    <property type="match status" value="1"/>
</dbReference>
<dbReference type="PROSITE" id="PS50280">
    <property type="entry name" value="SET"/>
    <property type="match status" value="1"/>
</dbReference>
<dbReference type="AlphaFoldDB" id="A0AA47M1M6"/>
<evidence type="ECO:0000259" key="3">
    <source>
        <dbReference type="PROSITE" id="PS50280"/>
    </source>
</evidence>
<dbReference type="Proteomes" id="UP001174136">
    <property type="component" value="Unassembled WGS sequence"/>
</dbReference>
<evidence type="ECO:0000256" key="1">
    <source>
        <dbReference type="ARBA" id="ARBA00023015"/>
    </source>
</evidence>
<gene>
    <name evidence="4" type="primary">KMT2A_4</name>
    <name evidence="4" type="ORF">N1851_033255</name>
</gene>
<dbReference type="Pfam" id="PF05965">
    <property type="entry name" value="FYRC"/>
    <property type="match status" value="1"/>
</dbReference>
<evidence type="ECO:0000313" key="4">
    <source>
        <dbReference type="EMBL" id="KAK0131948.1"/>
    </source>
</evidence>
<keyword evidence="5" id="KW-1185">Reference proteome</keyword>
<keyword evidence="2" id="KW-0804">Transcription</keyword>
<dbReference type="InterPro" id="IPR046341">
    <property type="entry name" value="SET_dom_sf"/>
</dbReference>
<reference evidence="4" key="1">
    <citation type="journal article" date="2023" name="Front. Mar. Sci.">
        <title>A new Merluccius polli reference genome to investigate the effects of global change in West African waters.</title>
        <authorList>
            <person name="Mateo J.L."/>
            <person name="Blanco-Fernandez C."/>
            <person name="Garcia-Vazquez E."/>
            <person name="Machado-Schiaffino G."/>
        </authorList>
    </citation>
    <scope>NUCLEOTIDE SEQUENCE</scope>
    <source>
        <strain evidence="4">C29</strain>
        <tissue evidence="4">Fin</tissue>
    </source>
</reference>
<proteinExistence type="predicted"/>
<comment type="caution">
    <text evidence="4">The sequence shown here is derived from an EMBL/GenBank/DDBJ whole genome shotgun (WGS) entry which is preliminary data.</text>
</comment>
<accession>A0AA47M1M6</accession>
<feature type="domain" description="SET" evidence="3">
    <location>
        <begin position="188"/>
        <end position="338"/>
    </location>
</feature>
<keyword evidence="1" id="KW-0805">Transcription regulation</keyword>
<dbReference type="InterPro" id="IPR003889">
    <property type="entry name" value="FYrich_C"/>
</dbReference>
<dbReference type="PANTHER" id="PTHR45838:SF3">
    <property type="entry name" value="HISTONE-LYSINE N-METHYLTRANSFERASE 2B"/>
    <property type="match status" value="1"/>
</dbReference>
<evidence type="ECO:0000256" key="2">
    <source>
        <dbReference type="ARBA" id="ARBA00023163"/>
    </source>
</evidence>
<evidence type="ECO:0000313" key="5">
    <source>
        <dbReference type="Proteomes" id="UP001174136"/>
    </source>
</evidence>
<dbReference type="CDD" id="cd19170">
    <property type="entry name" value="SET_KMT2A_2B"/>
    <property type="match status" value="1"/>
</dbReference>
<dbReference type="Gene3D" id="2.170.270.10">
    <property type="entry name" value="SET domain"/>
    <property type="match status" value="1"/>
</dbReference>
<dbReference type="InterPro" id="IPR047219">
    <property type="entry name" value="KMT2A_2B_SET"/>
</dbReference>
<dbReference type="PROSITE" id="PS51543">
    <property type="entry name" value="FYRC"/>
    <property type="match status" value="1"/>
</dbReference>
<dbReference type="PANTHER" id="PTHR45838">
    <property type="entry name" value="HISTONE-LYSINE-N-METHYLTRANSFERASE 2 KMT2 FAMILY MEMBER"/>
    <property type="match status" value="1"/>
</dbReference>
<dbReference type="EMBL" id="JAOPHQ010006316">
    <property type="protein sequence ID" value="KAK0131948.1"/>
    <property type="molecule type" value="Genomic_DNA"/>
</dbReference>
<dbReference type="InterPro" id="IPR001214">
    <property type="entry name" value="SET_dom"/>
</dbReference>
<dbReference type="GO" id="GO:0035097">
    <property type="term" value="C:histone methyltransferase complex"/>
    <property type="evidence" value="ECO:0007669"/>
    <property type="project" value="TreeGrafter"/>
</dbReference>
<protein>
    <submittedName>
        <fullName evidence="4">Histone-lysine N-methyltransferase 2A</fullName>
    </submittedName>
</protein>
<organism evidence="4 5">
    <name type="scientific">Merluccius polli</name>
    <name type="common">Benguela hake</name>
    <name type="synonym">Merluccius cadenati</name>
    <dbReference type="NCBI Taxonomy" id="89951"/>
    <lineage>
        <taxon>Eukaryota</taxon>
        <taxon>Metazoa</taxon>
        <taxon>Chordata</taxon>
        <taxon>Craniata</taxon>
        <taxon>Vertebrata</taxon>
        <taxon>Euteleostomi</taxon>
        <taxon>Actinopterygii</taxon>
        <taxon>Neopterygii</taxon>
        <taxon>Teleostei</taxon>
        <taxon>Neoteleostei</taxon>
        <taxon>Acanthomorphata</taxon>
        <taxon>Zeiogadaria</taxon>
        <taxon>Gadariae</taxon>
        <taxon>Gadiformes</taxon>
        <taxon>Gadoidei</taxon>
        <taxon>Merlucciidae</taxon>
        <taxon>Merluccius</taxon>
    </lineage>
</organism>
<dbReference type="GO" id="GO:0042800">
    <property type="term" value="F:histone H3K4 methyltransferase activity"/>
    <property type="evidence" value="ECO:0007669"/>
    <property type="project" value="TreeGrafter"/>
</dbReference>
<name>A0AA47M1M6_MERPO</name>
<dbReference type="GO" id="GO:0045893">
    <property type="term" value="P:positive regulation of DNA-templated transcription"/>
    <property type="evidence" value="ECO:0007669"/>
    <property type="project" value="TreeGrafter"/>
</dbReference>
<dbReference type="Pfam" id="PF00856">
    <property type="entry name" value="SET"/>
    <property type="match status" value="1"/>
</dbReference>
<dbReference type="SUPFAM" id="SSF82199">
    <property type="entry name" value="SET domain"/>
    <property type="match status" value="1"/>
</dbReference>
<sequence length="526" mass="59062">MEGVQEARAIARLRQLTFSGMTGARMLGLLHDAVVFLVEQLQGAGRCQRHHFRFFKQFNQEDDLPVNPSGCARSELYLRKSTFDMFNFLASQHRQLPDIELYDDEEDDVLLKSTRRATSLELPMAMRFRHLEKTSKEAVGVYRLWDLPKGNAKCTFIREHNFGPLSSSPVLTPSLAQEWRDTRTATAEPHVLRTSVRSAIHGRGLFCKRNIEAGEMVIEYAGNVIRSVLTDKREKYYDGKVGGMLERSSTSLLRRLLPPSPPSHPSPRVLQGIGCYMFRIDDFDVVDATMHGNAARFINHSCEPNCYSRVINVEGQKHIVIFALRKIYRGEELTYDYKFPIEDASNKLGCNCGARRRRTLDGSYSRGERRRNRKELLLRVSPSRRSATAAEQNNRNSRLWLRSLLQRRSQPAGPLDRLPGPLESGQDLQGVVAAHLPQQPGQVAHGPVRVLGGESFQQGLQGALAVPHGVGVGGPGGGEGAVGRQVSGAFHPAALRVQQDDELIQDVQVVQNRPQRHRLHWTLESV</sequence>